<gene>
    <name evidence="2" type="ORF">EYW49_03405</name>
</gene>
<dbReference type="AlphaFoldDB" id="A0A4Q9VWR4"/>
<reference evidence="2 3" key="1">
    <citation type="submission" date="2019-02" db="EMBL/GenBank/DDBJ databases">
        <title>Siculibacillus lacustris gen. nov., sp. nov., a new rosette-forming bacterium isolated from a freshwater crater lake (Lake St. Ana, Romania).</title>
        <authorList>
            <person name="Felfoldi T."/>
            <person name="Marton Z."/>
            <person name="Szabo A."/>
            <person name="Mentes A."/>
            <person name="Boka K."/>
            <person name="Marialigeti K."/>
            <person name="Mathe I."/>
            <person name="Koncz M."/>
            <person name="Schumann P."/>
            <person name="Toth E."/>
        </authorList>
    </citation>
    <scope>NUCLEOTIDE SEQUENCE [LARGE SCALE GENOMIC DNA]</scope>
    <source>
        <strain evidence="2 3">SA-279</strain>
    </source>
</reference>
<dbReference type="Proteomes" id="UP000292781">
    <property type="component" value="Unassembled WGS sequence"/>
</dbReference>
<evidence type="ECO:0000259" key="1">
    <source>
        <dbReference type="Pfam" id="PF13480"/>
    </source>
</evidence>
<keyword evidence="2" id="KW-0808">Transferase</keyword>
<feature type="domain" description="BioF2-like acetyltransferase" evidence="1">
    <location>
        <begin position="175"/>
        <end position="315"/>
    </location>
</feature>
<protein>
    <submittedName>
        <fullName evidence="2">GNAT family N-acetyltransferase</fullName>
    </submittedName>
</protein>
<dbReference type="InterPro" id="IPR016181">
    <property type="entry name" value="Acyl_CoA_acyltransferase"/>
</dbReference>
<name>A0A4Q9VWR4_9HYPH</name>
<organism evidence="2 3">
    <name type="scientific">Siculibacillus lacustris</name>
    <dbReference type="NCBI Taxonomy" id="1549641"/>
    <lineage>
        <taxon>Bacteria</taxon>
        <taxon>Pseudomonadati</taxon>
        <taxon>Pseudomonadota</taxon>
        <taxon>Alphaproteobacteria</taxon>
        <taxon>Hyphomicrobiales</taxon>
        <taxon>Ancalomicrobiaceae</taxon>
        <taxon>Siculibacillus</taxon>
    </lineage>
</organism>
<evidence type="ECO:0000313" key="3">
    <source>
        <dbReference type="Proteomes" id="UP000292781"/>
    </source>
</evidence>
<dbReference type="Pfam" id="PF13480">
    <property type="entry name" value="Acetyltransf_6"/>
    <property type="match status" value="1"/>
</dbReference>
<dbReference type="OrthoDB" id="8193702at2"/>
<proteinExistence type="predicted"/>
<sequence length="370" mass="41077">MVMSADRWRISVRWKPDEVARLIGPDAGLRRTPFQDAGWLAAWRHSLGAEPGVELVVAEIADGTTGAPAFVLPLIRETRRGIVRLSAWDRGVADYNGPLVAPDFPPEMLRQLWPRLVAALPAADVLMFEKSPGRIGGAVNPLTLLDGLIPSIFSGHPLRLSPDYERMAAERFDGSTRRSLAKKRRKLQAKGRLEFRIEEGPAVLDGLVRVLEWRSRRFPTAAETAADGRAWAFYRRLAAETGVVRVATLTLDGVPISGCFGTLVGTSFQLIAVGHEARWDNWSAGLLAIESSVAWACGAGIETYDFTVGEEPYKRTFGVESMPLWELRVPLGIKGRLVLLALSLRTRLKRLRDEWRARRQRRRASETAAP</sequence>
<comment type="caution">
    <text evidence="2">The sequence shown here is derived from an EMBL/GenBank/DDBJ whole genome shotgun (WGS) entry which is preliminary data.</text>
</comment>
<dbReference type="Gene3D" id="3.40.630.30">
    <property type="match status" value="1"/>
</dbReference>
<dbReference type="GO" id="GO:0016740">
    <property type="term" value="F:transferase activity"/>
    <property type="evidence" value="ECO:0007669"/>
    <property type="project" value="UniProtKB-KW"/>
</dbReference>
<keyword evidence="3" id="KW-1185">Reference proteome</keyword>
<dbReference type="EMBL" id="SJFN01000003">
    <property type="protein sequence ID" value="TBW40785.1"/>
    <property type="molecule type" value="Genomic_DNA"/>
</dbReference>
<evidence type="ECO:0000313" key="2">
    <source>
        <dbReference type="EMBL" id="TBW40785.1"/>
    </source>
</evidence>
<accession>A0A4Q9VWR4</accession>
<dbReference type="SUPFAM" id="SSF55729">
    <property type="entry name" value="Acyl-CoA N-acyltransferases (Nat)"/>
    <property type="match status" value="1"/>
</dbReference>
<dbReference type="InterPro" id="IPR038740">
    <property type="entry name" value="BioF2-like_GNAT_dom"/>
</dbReference>